<dbReference type="InterPro" id="IPR002696">
    <property type="entry name" value="Membr_insert_effic_factor_YidD"/>
</dbReference>
<dbReference type="Pfam" id="PF01809">
    <property type="entry name" value="YidD"/>
    <property type="match status" value="1"/>
</dbReference>
<dbReference type="NCBIfam" id="TIGR00278">
    <property type="entry name" value="membrane protein insertion efficiency factor YidD"/>
    <property type="match status" value="1"/>
</dbReference>
<protein>
    <recommendedName>
        <fullName evidence="3">Membrane protein insertion efficiency factor</fullName>
    </recommendedName>
</protein>
<gene>
    <name evidence="1" type="ORF">US99_C0084G0003</name>
</gene>
<evidence type="ECO:0008006" key="3">
    <source>
        <dbReference type="Google" id="ProtNLM"/>
    </source>
</evidence>
<comment type="caution">
    <text evidence="1">The sequence shown here is derived from an EMBL/GenBank/DDBJ whole genome shotgun (WGS) entry which is preliminary data.</text>
</comment>
<dbReference type="EMBL" id="LBVC01000084">
    <property type="protein sequence ID" value="KKQ76123.1"/>
    <property type="molecule type" value="Genomic_DNA"/>
</dbReference>
<dbReference type="PANTHER" id="PTHR33383:SF1">
    <property type="entry name" value="MEMBRANE PROTEIN INSERTION EFFICIENCY FACTOR-RELATED"/>
    <property type="match status" value="1"/>
</dbReference>
<dbReference type="Proteomes" id="UP000034324">
    <property type="component" value="Unassembled WGS sequence"/>
</dbReference>
<proteinExistence type="predicted"/>
<evidence type="ECO:0000313" key="1">
    <source>
        <dbReference type="EMBL" id="KKQ76123.1"/>
    </source>
</evidence>
<organism evidence="1 2">
    <name type="scientific">Candidatus Daviesbacteria bacterium GW2011_GWF2_38_6</name>
    <dbReference type="NCBI Taxonomy" id="1618432"/>
    <lineage>
        <taxon>Bacteria</taxon>
        <taxon>Candidatus Daviesiibacteriota</taxon>
    </lineage>
</organism>
<dbReference type="SMART" id="SM01234">
    <property type="entry name" value="Haemolytic"/>
    <property type="match status" value="1"/>
</dbReference>
<accession>A0A0G0K904</accession>
<dbReference type="AlphaFoldDB" id="A0A0G0K904"/>
<reference evidence="1 2" key="1">
    <citation type="journal article" date="2015" name="Nature">
        <title>rRNA introns, odd ribosomes, and small enigmatic genomes across a large radiation of phyla.</title>
        <authorList>
            <person name="Brown C.T."/>
            <person name="Hug L.A."/>
            <person name="Thomas B.C."/>
            <person name="Sharon I."/>
            <person name="Castelle C.J."/>
            <person name="Singh A."/>
            <person name="Wilkins M.J."/>
            <person name="Williams K.H."/>
            <person name="Banfield J.F."/>
        </authorList>
    </citation>
    <scope>NUCLEOTIDE SEQUENCE [LARGE SCALE GENOMIC DNA]</scope>
</reference>
<evidence type="ECO:0000313" key="2">
    <source>
        <dbReference type="Proteomes" id="UP000034324"/>
    </source>
</evidence>
<name>A0A0G0K904_9BACT</name>
<sequence length="56" mass="6576">MGNIIKPRGQCRFRPTCSEYAIQALERYGFIRGICFTINRFFCCHPWSRGGYDPLK</sequence>
<dbReference type="PATRIC" id="fig|1618432.3.peg.953"/>
<dbReference type="PANTHER" id="PTHR33383">
    <property type="entry name" value="MEMBRANE PROTEIN INSERTION EFFICIENCY FACTOR-RELATED"/>
    <property type="match status" value="1"/>
</dbReference>